<keyword evidence="2" id="KW-0479">Metal-binding</keyword>
<dbReference type="AlphaFoldDB" id="A0A9Q3HT10"/>
<evidence type="ECO:0000313" key="7">
    <source>
        <dbReference type="EMBL" id="MBW0514104.1"/>
    </source>
</evidence>
<dbReference type="OrthoDB" id="2425420at2759"/>
<name>A0A9Q3HT10_9BASI</name>
<dbReference type="InterPro" id="IPR012337">
    <property type="entry name" value="RNaseH-like_sf"/>
</dbReference>
<evidence type="ECO:0000256" key="3">
    <source>
        <dbReference type="ARBA" id="ARBA00022771"/>
    </source>
</evidence>
<evidence type="ECO:0000256" key="4">
    <source>
        <dbReference type="ARBA" id="ARBA00022833"/>
    </source>
</evidence>
<dbReference type="InterPro" id="IPR008906">
    <property type="entry name" value="HATC_C_dom"/>
</dbReference>
<evidence type="ECO:0000259" key="6">
    <source>
        <dbReference type="Pfam" id="PF05699"/>
    </source>
</evidence>
<organism evidence="7 8">
    <name type="scientific">Austropuccinia psidii MF-1</name>
    <dbReference type="NCBI Taxonomy" id="1389203"/>
    <lineage>
        <taxon>Eukaryota</taxon>
        <taxon>Fungi</taxon>
        <taxon>Dikarya</taxon>
        <taxon>Basidiomycota</taxon>
        <taxon>Pucciniomycotina</taxon>
        <taxon>Pucciniomycetes</taxon>
        <taxon>Pucciniales</taxon>
        <taxon>Sphaerophragmiaceae</taxon>
        <taxon>Austropuccinia</taxon>
    </lineage>
</organism>
<evidence type="ECO:0000256" key="5">
    <source>
        <dbReference type="ARBA" id="ARBA00023242"/>
    </source>
</evidence>
<reference evidence="7" key="1">
    <citation type="submission" date="2021-03" db="EMBL/GenBank/DDBJ databases">
        <title>Draft genome sequence of rust myrtle Austropuccinia psidii MF-1, a brazilian biotype.</title>
        <authorList>
            <person name="Quecine M.C."/>
            <person name="Pachon D.M.R."/>
            <person name="Bonatelli M.L."/>
            <person name="Correr F.H."/>
            <person name="Franceschini L.M."/>
            <person name="Leite T.F."/>
            <person name="Margarido G.R.A."/>
            <person name="Almeida C.A."/>
            <person name="Ferrarezi J.A."/>
            <person name="Labate C.A."/>
        </authorList>
    </citation>
    <scope>NUCLEOTIDE SEQUENCE</scope>
    <source>
        <strain evidence="7">MF-1</strain>
    </source>
</reference>
<evidence type="ECO:0000256" key="2">
    <source>
        <dbReference type="ARBA" id="ARBA00022723"/>
    </source>
</evidence>
<proteinExistence type="predicted"/>
<sequence>MGQQLQGLYSSFISQTNLIGCMAHTIHLSARDGIQALGKGTEPNQENAENGPIAICSIVDPPEGQNLNYNSIISRISRLGSYIRQSPQQKEKFITVVKLFYDDVKANTLLTNVCKRWNSTSDMLERAWSLKEAYNQFCGPTTMQQYQLSSIEWDKVKVIIDFLYPLYEATTIIYGSKYPTMNYTLPLYILLIKQINQNSTLEKFGTSANQFSKIFEEQARKHYIGSSPMVIVAEKDSGFFDEMYQSTPFEVSSFKHELNQYLSEPIELKATNILSFWRSWATMFPTLEVMACKYLAIPATSAPSERIFSGGRKILTYQRASLSVMHVEHLACLKSWLCTFGPLYSSDN</sequence>
<evidence type="ECO:0000313" key="8">
    <source>
        <dbReference type="Proteomes" id="UP000765509"/>
    </source>
</evidence>
<dbReference type="GO" id="GO:0008270">
    <property type="term" value="F:zinc ion binding"/>
    <property type="evidence" value="ECO:0007669"/>
    <property type="project" value="UniProtKB-KW"/>
</dbReference>
<protein>
    <recommendedName>
        <fullName evidence="6">HAT C-terminal dimerisation domain-containing protein</fullName>
    </recommendedName>
</protein>
<accession>A0A9Q3HT10</accession>
<dbReference type="PANTHER" id="PTHR46481">
    <property type="entry name" value="ZINC FINGER BED DOMAIN-CONTAINING PROTEIN 4"/>
    <property type="match status" value="1"/>
</dbReference>
<feature type="domain" description="HAT C-terminal dimerisation" evidence="6">
    <location>
        <begin position="257"/>
        <end position="337"/>
    </location>
</feature>
<keyword evidence="4" id="KW-0862">Zinc</keyword>
<comment type="subcellular location">
    <subcellularLocation>
        <location evidence="1">Nucleus</location>
    </subcellularLocation>
</comment>
<dbReference type="EMBL" id="AVOT02023824">
    <property type="protein sequence ID" value="MBW0514104.1"/>
    <property type="molecule type" value="Genomic_DNA"/>
</dbReference>
<gene>
    <name evidence="7" type="ORF">O181_053819</name>
</gene>
<evidence type="ECO:0000256" key="1">
    <source>
        <dbReference type="ARBA" id="ARBA00004123"/>
    </source>
</evidence>
<dbReference type="PANTHER" id="PTHR46481:SF10">
    <property type="entry name" value="ZINC FINGER BED DOMAIN-CONTAINING PROTEIN 39"/>
    <property type="match status" value="1"/>
</dbReference>
<dbReference type="Pfam" id="PF05699">
    <property type="entry name" value="Dimer_Tnp_hAT"/>
    <property type="match status" value="1"/>
</dbReference>
<dbReference type="SUPFAM" id="SSF53098">
    <property type="entry name" value="Ribonuclease H-like"/>
    <property type="match status" value="1"/>
</dbReference>
<keyword evidence="8" id="KW-1185">Reference proteome</keyword>
<keyword evidence="3" id="KW-0863">Zinc-finger</keyword>
<dbReference type="Proteomes" id="UP000765509">
    <property type="component" value="Unassembled WGS sequence"/>
</dbReference>
<keyword evidence="5" id="KW-0539">Nucleus</keyword>
<dbReference type="GO" id="GO:0005634">
    <property type="term" value="C:nucleus"/>
    <property type="evidence" value="ECO:0007669"/>
    <property type="project" value="UniProtKB-SubCell"/>
</dbReference>
<dbReference type="InterPro" id="IPR052035">
    <property type="entry name" value="ZnF_BED_domain_contain"/>
</dbReference>
<comment type="caution">
    <text evidence="7">The sequence shown here is derived from an EMBL/GenBank/DDBJ whole genome shotgun (WGS) entry which is preliminary data.</text>
</comment>
<dbReference type="GO" id="GO:0046983">
    <property type="term" value="F:protein dimerization activity"/>
    <property type="evidence" value="ECO:0007669"/>
    <property type="project" value="InterPro"/>
</dbReference>